<accession>A0A4S8HQ15</accession>
<keyword evidence="1" id="KW-1133">Transmembrane helix</keyword>
<reference evidence="2 3" key="1">
    <citation type="submission" date="2019-04" db="EMBL/GenBank/DDBJ databases">
        <title>Niastella caeni sp. nov., isolated from activated sludge.</title>
        <authorList>
            <person name="Sheng M."/>
        </authorList>
    </citation>
    <scope>NUCLEOTIDE SEQUENCE [LARGE SCALE GENOMIC DNA]</scope>
    <source>
        <strain evidence="2 3">HX-2-15</strain>
    </source>
</reference>
<evidence type="ECO:0000256" key="1">
    <source>
        <dbReference type="SAM" id="Phobius"/>
    </source>
</evidence>
<keyword evidence="3" id="KW-1185">Reference proteome</keyword>
<keyword evidence="1" id="KW-0812">Transmembrane</keyword>
<name>A0A4S8HQ15_9BACT</name>
<dbReference type="RefSeq" id="WP_136578597.1">
    <property type="nucleotide sequence ID" value="NZ_STFF01000005.1"/>
</dbReference>
<dbReference type="EMBL" id="STFF01000005">
    <property type="protein sequence ID" value="THU36921.1"/>
    <property type="molecule type" value="Genomic_DNA"/>
</dbReference>
<evidence type="ECO:0000313" key="2">
    <source>
        <dbReference type="EMBL" id="THU36921.1"/>
    </source>
</evidence>
<evidence type="ECO:0000313" key="3">
    <source>
        <dbReference type="Proteomes" id="UP000306918"/>
    </source>
</evidence>
<keyword evidence="1" id="KW-0472">Membrane</keyword>
<feature type="transmembrane region" description="Helical" evidence="1">
    <location>
        <begin position="50"/>
        <end position="68"/>
    </location>
</feature>
<dbReference type="AlphaFoldDB" id="A0A4S8HQ15"/>
<gene>
    <name evidence="2" type="ORF">FAM09_18330</name>
</gene>
<feature type="transmembrane region" description="Helical" evidence="1">
    <location>
        <begin position="20"/>
        <end position="38"/>
    </location>
</feature>
<proteinExistence type="predicted"/>
<comment type="caution">
    <text evidence="2">The sequence shown here is derived from an EMBL/GenBank/DDBJ whole genome shotgun (WGS) entry which is preliminary data.</text>
</comment>
<sequence length="90" mass="9950">MENISFATAWAYCFHTTSYVLWLIGAALASVGIIYALVRNYKRNQNWSNGNSLLLFIAICIFVAALLARPGEIAANTTKEQFSKGIIIGY</sequence>
<dbReference type="Proteomes" id="UP000306918">
    <property type="component" value="Unassembled WGS sequence"/>
</dbReference>
<organism evidence="2 3">
    <name type="scientific">Niastella caeni</name>
    <dbReference type="NCBI Taxonomy" id="2569763"/>
    <lineage>
        <taxon>Bacteria</taxon>
        <taxon>Pseudomonadati</taxon>
        <taxon>Bacteroidota</taxon>
        <taxon>Chitinophagia</taxon>
        <taxon>Chitinophagales</taxon>
        <taxon>Chitinophagaceae</taxon>
        <taxon>Niastella</taxon>
    </lineage>
</organism>
<protein>
    <submittedName>
        <fullName evidence="2">Uncharacterized protein</fullName>
    </submittedName>
</protein>